<feature type="chain" id="PRO_5009635682" evidence="1">
    <location>
        <begin position="20"/>
        <end position="241"/>
    </location>
</feature>
<evidence type="ECO:0000313" key="3">
    <source>
        <dbReference type="Proteomes" id="UP000181901"/>
    </source>
</evidence>
<keyword evidence="3" id="KW-1185">Reference proteome</keyword>
<dbReference type="AlphaFoldDB" id="A0A1J5NFE0"/>
<keyword evidence="1" id="KW-0732">Signal</keyword>
<sequence>MKTLLTLLLVCLTALPAFAFVPDGEELAARLRKNYGPMRSWQARMTFPDYPGVSVDLWYARGKWRQQWRAGDKAVAVGSLGNVAGACTAGSFPLSPLFVWMVPHPVGTWRSWGVDVTTGSYGFCGEAPCLMLGADPADEGNPAIFLNNEDLAPLTIRYRADGGMVTVEFADYRTYAGYRVPQKVAVRSGQGELAADVEWVRLNGADGEELFARDALDPAPCAEPPMPFDLMRRTFRYPQAK</sequence>
<feature type="signal peptide" evidence="1">
    <location>
        <begin position="1"/>
        <end position="19"/>
    </location>
</feature>
<protein>
    <submittedName>
        <fullName evidence="2">Uncharacterized protein</fullName>
    </submittedName>
</protein>
<comment type="caution">
    <text evidence="2">The sequence shown here is derived from an EMBL/GenBank/DDBJ whole genome shotgun (WGS) entry which is preliminary data.</text>
</comment>
<name>A0A1J5NFE0_9BACT</name>
<gene>
    <name evidence="2" type="ORF">BerOc1_00401</name>
</gene>
<organism evidence="2 3">
    <name type="scientific">Pseudodesulfovibrio hydrargyri</name>
    <dbReference type="NCBI Taxonomy" id="2125990"/>
    <lineage>
        <taxon>Bacteria</taxon>
        <taxon>Pseudomonadati</taxon>
        <taxon>Thermodesulfobacteriota</taxon>
        <taxon>Desulfovibrionia</taxon>
        <taxon>Desulfovibrionales</taxon>
        <taxon>Desulfovibrionaceae</taxon>
    </lineage>
</organism>
<dbReference type="RefSeq" id="WP_071544046.1">
    <property type="nucleotide sequence ID" value="NZ_LKAQ01000001.1"/>
</dbReference>
<evidence type="ECO:0000256" key="1">
    <source>
        <dbReference type="SAM" id="SignalP"/>
    </source>
</evidence>
<proteinExistence type="predicted"/>
<reference evidence="2 3" key="1">
    <citation type="submission" date="2015-09" db="EMBL/GenBank/DDBJ databases">
        <title>Genome of Desulfovibrio dechloracetivorans BerOc1, a mercury methylating strain isolated from highly hydrocarbons and metals contaminated coastal sediments.</title>
        <authorList>
            <person name="Goni Urriza M."/>
            <person name="Gassie C."/>
            <person name="Bouchez O."/>
            <person name="Klopp C."/>
            <person name="Ranchou-Peyruse A."/>
            <person name="Remy G."/>
        </authorList>
    </citation>
    <scope>NUCLEOTIDE SEQUENCE [LARGE SCALE GENOMIC DNA]</scope>
    <source>
        <strain evidence="2 3">BerOc1</strain>
    </source>
</reference>
<dbReference type="OrthoDB" id="5450576at2"/>
<dbReference type="EMBL" id="LKAQ01000001">
    <property type="protein sequence ID" value="OIQ51935.1"/>
    <property type="molecule type" value="Genomic_DNA"/>
</dbReference>
<evidence type="ECO:0000313" key="2">
    <source>
        <dbReference type="EMBL" id="OIQ51935.1"/>
    </source>
</evidence>
<accession>A0A1J5NFE0</accession>
<dbReference type="Proteomes" id="UP000181901">
    <property type="component" value="Unassembled WGS sequence"/>
</dbReference>